<evidence type="ECO:0000313" key="1">
    <source>
        <dbReference type="EMBL" id="TDC87592.1"/>
    </source>
</evidence>
<gene>
    <name evidence="1" type="ORF">E1292_46585</name>
</gene>
<evidence type="ECO:0000313" key="2">
    <source>
        <dbReference type="Proteomes" id="UP000295258"/>
    </source>
</evidence>
<dbReference type="AlphaFoldDB" id="A0A4R4UG65"/>
<dbReference type="RefSeq" id="WP_132606218.1">
    <property type="nucleotide sequence ID" value="NZ_SMKO01000266.1"/>
</dbReference>
<dbReference type="Proteomes" id="UP000295258">
    <property type="component" value="Unassembled WGS sequence"/>
</dbReference>
<name>A0A4R4UG65_9ACTN</name>
<protein>
    <submittedName>
        <fullName evidence="1">Uncharacterized protein</fullName>
    </submittedName>
</protein>
<proteinExistence type="predicted"/>
<accession>A0A4R4UG65</accession>
<keyword evidence="2" id="KW-1185">Reference proteome</keyword>
<sequence length="75" mass="8195">MPIPPELVAILRTHIKTYGTTSDGRLFYTRSGGSYDSDYTSVWREARKLAFTPGQVESPLGVASMTCGRPPCRSG</sequence>
<dbReference type="EMBL" id="SMKO01000266">
    <property type="protein sequence ID" value="TDC87592.1"/>
    <property type="molecule type" value="Genomic_DNA"/>
</dbReference>
<reference evidence="1 2" key="1">
    <citation type="submission" date="2019-03" db="EMBL/GenBank/DDBJ databases">
        <title>Draft genome sequences of novel Actinobacteria.</title>
        <authorList>
            <person name="Sahin N."/>
            <person name="Ay H."/>
            <person name="Saygin H."/>
        </authorList>
    </citation>
    <scope>NUCLEOTIDE SEQUENCE [LARGE SCALE GENOMIC DNA]</scope>
    <source>
        <strain evidence="1 2">KC310</strain>
    </source>
</reference>
<comment type="caution">
    <text evidence="1">The sequence shown here is derived from an EMBL/GenBank/DDBJ whole genome shotgun (WGS) entry which is preliminary data.</text>
</comment>
<organism evidence="1 2">
    <name type="scientific">Nonomuraea deserti</name>
    <dbReference type="NCBI Taxonomy" id="1848322"/>
    <lineage>
        <taxon>Bacteria</taxon>
        <taxon>Bacillati</taxon>
        <taxon>Actinomycetota</taxon>
        <taxon>Actinomycetes</taxon>
        <taxon>Streptosporangiales</taxon>
        <taxon>Streptosporangiaceae</taxon>
        <taxon>Nonomuraea</taxon>
    </lineage>
</organism>